<dbReference type="Proteomes" id="UP001059745">
    <property type="component" value="Chromosome 1"/>
</dbReference>
<accession>A0AB38TNR2</accession>
<dbReference type="RefSeq" id="WP_105851632.1">
    <property type="nucleotide sequence ID" value="NZ_CADEVX010000005.1"/>
</dbReference>
<dbReference type="Pfam" id="PF06089">
    <property type="entry name" value="Asparaginase_II"/>
    <property type="match status" value="1"/>
</dbReference>
<proteinExistence type="predicted"/>
<dbReference type="InterPro" id="IPR010349">
    <property type="entry name" value="Asparaginase_II"/>
</dbReference>
<evidence type="ECO:0000313" key="1">
    <source>
        <dbReference type="EMBL" id="UWX68569.1"/>
    </source>
</evidence>
<dbReference type="PANTHER" id="PTHR42110:SF1">
    <property type="entry name" value="L-ASPARAGINASE, PUTATIVE (AFU_ORTHOLOGUE AFUA_3G11890)-RELATED"/>
    <property type="match status" value="1"/>
</dbReference>
<dbReference type="EMBL" id="CP104214">
    <property type="protein sequence ID" value="UWX68569.1"/>
    <property type="molecule type" value="Genomic_DNA"/>
</dbReference>
<sequence>MTTQDMIQASRDAVAVTTWRGPSLENAHRAHIAVVDETGRLLAGFGDASRFTLARSAAKPAQALAVVETGALERFGFDSADLALMCASHSSETRHVERARAMLARLGASEDDLRCGPHAPLSDAVWRDWIRRGIEPSAVCSNCSGKHAGMLAGARAIGAALADYHLEVHPIQQRVKQVMAEVCDLPEAAVEWGIDGCNLPTPAFPLDRLARLYMKLADAADRVDAAGAAGAASAACTPRVAALARLYHAMTSHPELVAGEGRFCTRLMTAFEGRLVGKLGADACYGVGIRAGEDTRRLGAAGAIGLAVKIEDGHVGVLAMVVCEVLARLDIGAPAQRAQLAAFHRPPMRNTRGIEFGHAEFPFELAAPAAP</sequence>
<dbReference type="AlphaFoldDB" id="A0AB38TNR2"/>
<reference evidence="1" key="1">
    <citation type="submission" date="2022-09" db="EMBL/GenBank/DDBJ databases">
        <title>Genomic of Burkholderia gladioli.</title>
        <authorList>
            <person name="Wu H."/>
        </authorList>
    </citation>
    <scope>NUCLEOTIDE SEQUENCE</scope>
    <source>
        <strain evidence="1">ZN-S4</strain>
    </source>
</reference>
<gene>
    <name evidence="1" type="ORF">NYZ96_09935</name>
</gene>
<organism evidence="1 2">
    <name type="scientific">Burkholderia gladioli</name>
    <name type="common">Pseudomonas marginata</name>
    <name type="synonym">Phytomonas marginata</name>
    <dbReference type="NCBI Taxonomy" id="28095"/>
    <lineage>
        <taxon>Bacteria</taxon>
        <taxon>Pseudomonadati</taxon>
        <taxon>Pseudomonadota</taxon>
        <taxon>Betaproteobacteria</taxon>
        <taxon>Burkholderiales</taxon>
        <taxon>Burkholderiaceae</taxon>
        <taxon>Burkholderia</taxon>
    </lineage>
</organism>
<name>A0AB38TNR2_BURGA</name>
<evidence type="ECO:0000313" key="2">
    <source>
        <dbReference type="Proteomes" id="UP001059745"/>
    </source>
</evidence>
<dbReference type="PANTHER" id="PTHR42110">
    <property type="entry name" value="L-ASPARAGINASE, PUTATIVE (AFU_ORTHOLOGUE AFUA_3G11890)-RELATED"/>
    <property type="match status" value="1"/>
</dbReference>
<protein>
    <submittedName>
        <fullName evidence="1">Asparaginase</fullName>
    </submittedName>
</protein>